<reference evidence="2" key="3">
    <citation type="submission" date="2010-09" db="EMBL/GenBank/DDBJ databases">
        <title>Annotation of Gaeumannomyces graminis var. tritici R3-111a-1.</title>
        <authorList>
            <consortium name="The Broad Institute Genome Sequencing Platform"/>
            <person name="Ma L.-J."/>
            <person name="Dead R."/>
            <person name="Young S.K."/>
            <person name="Zeng Q."/>
            <person name="Gargeya S."/>
            <person name="Fitzgerald M."/>
            <person name="Haas B."/>
            <person name="Abouelleil A."/>
            <person name="Alvarado L."/>
            <person name="Arachchi H.M."/>
            <person name="Berlin A."/>
            <person name="Brown A."/>
            <person name="Chapman S.B."/>
            <person name="Chen Z."/>
            <person name="Dunbar C."/>
            <person name="Freedman E."/>
            <person name="Gearin G."/>
            <person name="Gellesch M."/>
            <person name="Goldberg J."/>
            <person name="Griggs A."/>
            <person name="Gujja S."/>
            <person name="Heiman D."/>
            <person name="Howarth C."/>
            <person name="Larson L."/>
            <person name="Lui A."/>
            <person name="MacDonald P.J.P."/>
            <person name="Mehta T."/>
            <person name="Montmayeur A."/>
            <person name="Murphy C."/>
            <person name="Neiman D."/>
            <person name="Pearson M."/>
            <person name="Priest M."/>
            <person name="Roberts A."/>
            <person name="Saif S."/>
            <person name="Shea T."/>
            <person name="Shenoy N."/>
            <person name="Sisk P."/>
            <person name="Stolte C."/>
            <person name="Sykes S."/>
            <person name="Yandava C."/>
            <person name="Wortman J."/>
            <person name="Nusbaum C."/>
            <person name="Birren B."/>
        </authorList>
    </citation>
    <scope>NUCLEOTIDE SEQUENCE</scope>
    <source>
        <strain evidence="2">R3-111a-1</strain>
    </source>
</reference>
<protein>
    <submittedName>
        <fullName evidence="2 3">Uncharacterized protein</fullName>
    </submittedName>
</protein>
<proteinExistence type="predicted"/>
<keyword evidence="4" id="KW-1185">Reference proteome</keyword>
<feature type="compositionally biased region" description="Basic and acidic residues" evidence="1">
    <location>
        <begin position="39"/>
        <end position="54"/>
    </location>
</feature>
<reference evidence="2" key="2">
    <citation type="submission" date="2010-07" db="EMBL/GenBank/DDBJ databases">
        <authorList>
            <consortium name="The Broad Institute Genome Sequencing Platform"/>
            <consortium name="Broad Institute Genome Sequencing Center for Infectious Disease"/>
            <person name="Ma L.-J."/>
            <person name="Dead R."/>
            <person name="Young S."/>
            <person name="Zeng Q."/>
            <person name="Koehrsen M."/>
            <person name="Alvarado L."/>
            <person name="Berlin A."/>
            <person name="Chapman S.B."/>
            <person name="Chen Z."/>
            <person name="Freedman E."/>
            <person name="Gellesch M."/>
            <person name="Goldberg J."/>
            <person name="Griggs A."/>
            <person name="Gujja S."/>
            <person name="Heilman E.R."/>
            <person name="Heiman D."/>
            <person name="Hepburn T."/>
            <person name="Howarth C."/>
            <person name="Jen D."/>
            <person name="Larson L."/>
            <person name="Mehta T."/>
            <person name="Neiman D."/>
            <person name="Pearson M."/>
            <person name="Roberts A."/>
            <person name="Saif S."/>
            <person name="Shea T."/>
            <person name="Shenoy N."/>
            <person name="Sisk P."/>
            <person name="Stolte C."/>
            <person name="Sykes S."/>
            <person name="Walk T."/>
            <person name="White J."/>
            <person name="Yandava C."/>
            <person name="Haas B."/>
            <person name="Nusbaum C."/>
            <person name="Birren B."/>
        </authorList>
    </citation>
    <scope>NUCLEOTIDE SEQUENCE</scope>
    <source>
        <strain evidence="2">R3-111a-1</strain>
    </source>
</reference>
<dbReference type="RefSeq" id="XP_009221922.1">
    <property type="nucleotide sequence ID" value="XM_009223658.1"/>
</dbReference>
<accession>J3NX40</accession>
<name>J3NX40_GAET3</name>
<feature type="compositionally biased region" description="Basic and acidic residues" evidence="1">
    <location>
        <begin position="180"/>
        <end position="190"/>
    </location>
</feature>
<feature type="region of interest" description="Disordered" evidence="1">
    <location>
        <begin position="1"/>
        <end position="190"/>
    </location>
</feature>
<evidence type="ECO:0000313" key="4">
    <source>
        <dbReference type="Proteomes" id="UP000006039"/>
    </source>
</evidence>
<reference evidence="4" key="1">
    <citation type="submission" date="2010-07" db="EMBL/GenBank/DDBJ databases">
        <title>The genome sequence of Gaeumannomyces graminis var. tritici strain R3-111a-1.</title>
        <authorList>
            <consortium name="The Broad Institute Genome Sequencing Platform"/>
            <person name="Ma L.-J."/>
            <person name="Dead R."/>
            <person name="Young S."/>
            <person name="Zeng Q."/>
            <person name="Koehrsen M."/>
            <person name="Alvarado L."/>
            <person name="Berlin A."/>
            <person name="Chapman S.B."/>
            <person name="Chen Z."/>
            <person name="Freedman E."/>
            <person name="Gellesch M."/>
            <person name="Goldberg J."/>
            <person name="Griggs A."/>
            <person name="Gujja S."/>
            <person name="Heilman E.R."/>
            <person name="Heiman D."/>
            <person name="Hepburn T."/>
            <person name="Howarth C."/>
            <person name="Jen D."/>
            <person name="Larson L."/>
            <person name="Mehta T."/>
            <person name="Neiman D."/>
            <person name="Pearson M."/>
            <person name="Roberts A."/>
            <person name="Saif S."/>
            <person name="Shea T."/>
            <person name="Shenoy N."/>
            <person name="Sisk P."/>
            <person name="Stolte C."/>
            <person name="Sykes S."/>
            <person name="Walk T."/>
            <person name="White J."/>
            <person name="Yandava C."/>
            <person name="Haas B."/>
            <person name="Nusbaum C."/>
            <person name="Birren B."/>
        </authorList>
    </citation>
    <scope>NUCLEOTIDE SEQUENCE [LARGE SCALE GENOMIC DNA]</scope>
    <source>
        <strain evidence="4">R3-111a-1</strain>
    </source>
</reference>
<gene>
    <name evidence="3" type="primary">20346305</name>
    <name evidence="2" type="ORF">GGTG_05847</name>
</gene>
<dbReference type="EMBL" id="GL385397">
    <property type="protein sequence ID" value="EJT75922.1"/>
    <property type="molecule type" value="Genomic_DNA"/>
</dbReference>
<dbReference type="Proteomes" id="UP000006039">
    <property type="component" value="Unassembled WGS sequence"/>
</dbReference>
<evidence type="ECO:0000256" key="1">
    <source>
        <dbReference type="SAM" id="MobiDB-lite"/>
    </source>
</evidence>
<evidence type="ECO:0000313" key="3">
    <source>
        <dbReference type="EnsemblFungi" id="EJT75922"/>
    </source>
</evidence>
<dbReference type="VEuPathDB" id="FungiDB:GGTG_05847"/>
<evidence type="ECO:0000313" key="2">
    <source>
        <dbReference type="EMBL" id="EJT75922.1"/>
    </source>
</evidence>
<dbReference type="AlphaFoldDB" id="J3NX40"/>
<dbReference type="EnsemblFungi" id="EJT75922">
    <property type="protein sequence ID" value="EJT75922"/>
    <property type="gene ID" value="GGTG_05847"/>
</dbReference>
<reference evidence="3" key="4">
    <citation type="journal article" date="2015" name="G3 (Bethesda)">
        <title>Genome sequences of three phytopathogenic species of the Magnaporthaceae family of fungi.</title>
        <authorList>
            <person name="Okagaki L.H."/>
            <person name="Nunes C.C."/>
            <person name="Sailsbery J."/>
            <person name="Clay B."/>
            <person name="Brown D."/>
            <person name="John T."/>
            <person name="Oh Y."/>
            <person name="Young N."/>
            <person name="Fitzgerald M."/>
            <person name="Haas B.J."/>
            <person name="Zeng Q."/>
            <person name="Young S."/>
            <person name="Adiconis X."/>
            <person name="Fan L."/>
            <person name="Levin J.Z."/>
            <person name="Mitchell T.K."/>
            <person name="Okubara P.A."/>
            <person name="Farman M.L."/>
            <person name="Kohn L.M."/>
            <person name="Birren B."/>
            <person name="Ma L.-J."/>
            <person name="Dean R.A."/>
        </authorList>
    </citation>
    <scope>NUCLEOTIDE SEQUENCE</scope>
    <source>
        <strain evidence="3">R3-111a-1</strain>
    </source>
</reference>
<dbReference type="HOGENOM" id="CLU_1272366_0_0_1"/>
<reference evidence="3" key="5">
    <citation type="submission" date="2018-04" db="UniProtKB">
        <authorList>
            <consortium name="EnsemblFungi"/>
        </authorList>
    </citation>
    <scope>IDENTIFICATION</scope>
    <source>
        <strain evidence="3">R3-111a-1</strain>
    </source>
</reference>
<dbReference type="GeneID" id="20346305"/>
<sequence>MHPTDLFATLHAYYNPEPDPSKPPARSSSTPATSCATSVRERERREHRLCDKRAAGRNKTPKSLLGGVASTVPAQAPVAADQRSYEKPAPAPATDAAAKTAATSWRPRPPSPSLTSPSPPRKRGKMDGEEAQPEVPAAETVPPANHKRRHSVTSSGTDVGEDDGGAASGYTSALRKRARTKEGRTARRTDSLVVAGDFEMLVLVLIPSPMGRADTLK</sequence>
<feature type="compositionally biased region" description="Low complexity" evidence="1">
    <location>
        <begin position="133"/>
        <end position="144"/>
    </location>
</feature>
<feature type="compositionally biased region" description="Low complexity" evidence="1">
    <location>
        <begin position="24"/>
        <end position="38"/>
    </location>
</feature>
<organism evidence="2">
    <name type="scientific">Gaeumannomyces tritici (strain R3-111a-1)</name>
    <name type="common">Wheat and barley take-all root rot fungus</name>
    <name type="synonym">Gaeumannomyces graminis var. tritici</name>
    <dbReference type="NCBI Taxonomy" id="644352"/>
    <lineage>
        <taxon>Eukaryota</taxon>
        <taxon>Fungi</taxon>
        <taxon>Dikarya</taxon>
        <taxon>Ascomycota</taxon>
        <taxon>Pezizomycotina</taxon>
        <taxon>Sordariomycetes</taxon>
        <taxon>Sordariomycetidae</taxon>
        <taxon>Magnaporthales</taxon>
        <taxon>Magnaporthaceae</taxon>
        <taxon>Gaeumannomyces</taxon>
    </lineage>
</organism>
<feature type="compositionally biased region" description="Low complexity" evidence="1">
    <location>
        <begin position="92"/>
        <end position="103"/>
    </location>
</feature>